<reference evidence="2" key="2">
    <citation type="submission" date="2023-03" db="EMBL/GenBank/DDBJ databases">
        <authorList>
            <person name="Inwood S.N."/>
            <person name="Skelly J.G."/>
            <person name="Guhlin J."/>
            <person name="Harrop T.W.R."/>
            <person name="Goldson S.G."/>
            <person name="Dearden P.K."/>
        </authorList>
    </citation>
    <scope>NUCLEOTIDE SEQUENCE</scope>
    <source>
        <strain evidence="2">Lincoln</strain>
        <tissue evidence="2">Whole body</tissue>
    </source>
</reference>
<feature type="compositionally biased region" description="Basic and acidic residues" evidence="1">
    <location>
        <begin position="84"/>
        <end position="102"/>
    </location>
</feature>
<feature type="compositionally biased region" description="Basic and acidic residues" evidence="1">
    <location>
        <begin position="141"/>
        <end position="164"/>
    </location>
</feature>
<proteinExistence type="predicted"/>
<dbReference type="EMBL" id="JAQQBR010001834">
    <property type="protein sequence ID" value="KAK0162036.1"/>
    <property type="molecule type" value="Genomic_DNA"/>
</dbReference>
<evidence type="ECO:0000313" key="2">
    <source>
        <dbReference type="EMBL" id="KAK0162036.1"/>
    </source>
</evidence>
<dbReference type="AlphaFoldDB" id="A0AA39F336"/>
<gene>
    <name evidence="2" type="ORF">PV327_008410</name>
</gene>
<comment type="caution">
    <text evidence="2">The sequence shown here is derived from an EMBL/GenBank/DDBJ whole genome shotgun (WGS) entry which is preliminary data.</text>
</comment>
<evidence type="ECO:0000313" key="3">
    <source>
        <dbReference type="Proteomes" id="UP001168972"/>
    </source>
</evidence>
<reference evidence="2" key="1">
    <citation type="journal article" date="2023" name="bioRxiv">
        <title>Scaffold-level genome assemblies of two parasitoid biocontrol wasps reveal the parthenogenesis mechanism and an associated novel virus.</title>
        <authorList>
            <person name="Inwood S."/>
            <person name="Skelly J."/>
            <person name="Guhlin J."/>
            <person name="Harrop T."/>
            <person name="Goldson S."/>
            <person name="Dearden P."/>
        </authorList>
    </citation>
    <scope>NUCLEOTIDE SEQUENCE</scope>
    <source>
        <strain evidence="2">Lincoln</strain>
        <tissue evidence="2">Whole body</tissue>
    </source>
</reference>
<feature type="region of interest" description="Disordered" evidence="1">
    <location>
        <begin position="84"/>
        <end position="117"/>
    </location>
</feature>
<name>A0AA39F336_MICHY</name>
<evidence type="ECO:0000256" key="1">
    <source>
        <dbReference type="SAM" id="MobiDB-lite"/>
    </source>
</evidence>
<keyword evidence="3" id="KW-1185">Reference proteome</keyword>
<organism evidence="2 3">
    <name type="scientific">Microctonus hyperodae</name>
    <name type="common">Parasitoid wasp</name>
    <dbReference type="NCBI Taxonomy" id="165561"/>
    <lineage>
        <taxon>Eukaryota</taxon>
        <taxon>Metazoa</taxon>
        <taxon>Ecdysozoa</taxon>
        <taxon>Arthropoda</taxon>
        <taxon>Hexapoda</taxon>
        <taxon>Insecta</taxon>
        <taxon>Pterygota</taxon>
        <taxon>Neoptera</taxon>
        <taxon>Endopterygota</taxon>
        <taxon>Hymenoptera</taxon>
        <taxon>Apocrita</taxon>
        <taxon>Ichneumonoidea</taxon>
        <taxon>Braconidae</taxon>
        <taxon>Euphorinae</taxon>
        <taxon>Microctonus</taxon>
    </lineage>
</organism>
<protein>
    <submittedName>
        <fullName evidence="2">Uncharacterized protein</fullName>
    </submittedName>
</protein>
<sequence length="164" mass="19950">MERRKTDRYVYKVIPKSDTCNQQPEIMSRTELELRKRVSYSMKFNKDKLYYLSKISTCEQTMHWFANVGFDEELRQLRDSKRRSLYDEDSLDGDHPNDKQGRESAGSGKDVDRVKLVRDRQNEERLRKLEELKQQALSAQRFREQREVERRRRIDELRSRDTDR</sequence>
<feature type="region of interest" description="Disordered" evidence="1">
    <location>
        <begin position="136"/>
        <end position="164"/>
    </location>
</feature>
<dbReference type="Proteomes" id="UP001168972">
    <property type="component" value="Unassembled WGS sequence"/>
</dbReference>
<accession>A0AA39F336</accession>